<comment type="subcellular location">
    <subcellularLocation>
        <location evidence="1">Nucleus</location>
    </subcellularLocation>
</comment>
<dbReference type="GO" id="GO:0006357">
    <property type="term" value="P:regulation of transcription by RNA polymerase II"/>
    <property type="evidence" value="ECO:0007669"/>
    <property type="project" value="TreeGrafter"/>
</dbReference>
<feature type="domain" description="PHD-type" evidence="14">
    <location>
        <begin position="215"/>
        <end position="334"/>
    </location>
</feature>
<dbReference type="InterPro" id="IPR011011">
    <property type="entry name" value="Znf_FYVE_PHD"/>
</dbReference>
<dbReference type="FunFam" id="3.30.40.10:FF:000008">
    <property type="entry name" value="Bromodomain containing 1, isoform CRA_a"/>
    <property type="match status" value="1"/>
</dbReference>
<feature type="compositionally biased region" description="Polar residues" evidence="11">
    <location>
        <begin position="710"/>
        <end position="728"/>
    </location>
</feature>
<evidence type="ECO:0000313" key="15">
    <source>
        <dbReference type="EMBL" id="KAK5982364.1"/>
    </source>
</evidence>
<protein>
    <submittedName>
        <fullName evidence="15">Peregrin</fullName>
    </submittedName>
</protein>
<dbReference type="InterPro" id="IPR050701">
    <property type="entry name" value="Histone_Mod_Regulator"/>
</dbReference>
<dbReference type="InterPro" id="IPR001487">
    <property type="entry name" value="Bromodomain"/>
</dbReference>
<keyword evidence="8" id="KW-0539">Nucleus</keyword>
<dbReference type="InterPro" id="IPR034732">
    <property type="entry name" value="EPHD"/>
</dbReference>
<dbReference type="InterPro" id="IPR019786">
    <property type="entry name" value="Zinc_finger_PHD-type_CS"/>
</dbReference>
<dbReference type="Gene3D" id="1.20.920.10">
    <property type="entry name" value="Bromodomain-like"/>
    <property type="match status" value="1"/>
</dbReference>
<dbReference type="GO" id="GO:0008270">
    <property type="term" value="F:zinc ion binding"/>
    <property type="evidence" value="ECO:0007669"/>
    <property type="project" value="UniProtKB-KW"/>
</dbReference>
<dbReference type="PROSITE" id="PS50016">
    <property type="entry name" value="ZF_PHD_2"/>
    <property type="match status" value="1"/>
</dbReference>
<evidence type="ECO:0000256" key="8">
    <source>
        <dbReference type="ARBA" id="ARBA00023242"/>
    </source>
</evidence>
<dbReference type="Proteomes" id="UP001331761">
    <property type="component" value="Unassembled WGS sequence"/>
</dbReference>
<dbReference type="Pfam" id="PF10513">
    <property type="entry name" value="EPL1"/>
    <property type="match status" value="1"/>
</dbReference>
<evidence type="ECO:0000256" key="4">
    <source>
        <dbReference type="ARBA" id="ARBA00022737"/>
    </source>
</evidence>
<dbReference type="Gene3D" id="3.30.40.10">
    <property type="entry name" value="Zinc/RING finger domain, C3HC4 (zinc finger)"/>
    <property type="match status" value="2"/>
</dbReference>
<dbReference type="InterPro" id="IPR019542">
    <property type="entry name" value="Enhancer_polycomb-like_N"/>
</dbReference>
<dbReference type="Pfam" id="PF00439">
    <property type="entry name" value="Bromodomain"/>
    <property type="match status" value="1"/>
</dbReference>
<evidence type="ECO:0000256" key="9">
    <source>
        <dbReference type="PROSITE-ProRule" id="PRU00035"/>
    </source>
</evidence>
<keyword evidence="6" id="KW-0862">Zinc</keyword>
<accession>A0AAN8IPT7</accession>
<dbReference type="PROSITE" id="PS01359">
    <property type="entry name" value="ZF_PHD_1"/>
    <property type="match status" value="1"/>
</dbReference>
<keyword evidence="5 10" id="KW-0863">Zinc-finger</keyword>
<evidence type="ECO:0000256" key="1">
    <source>
        <dbReference type="ARBA" id="ARBA00004123"/>
    </source>
</evidence>
<keyword evidence="2" id="KW-0597">Phosphoprotein</keyword>
<dbReference type="SUPFAM" id="SSF57903">
    <property type="entry name" value="FYVE/PHD zinc finger"/>
    <property type="match status" value="1"/>
</dbReference>
<evidence type="ECO:0000256" key="7">
    <source>
        <dbReference type="ARBA" id="ARBA00023117"/>
    </source>
</evidence>
<dbReference type="InterPro" id="IPR036427">
    <property type="entry name" value="Bromodomain-like_sf"/>
</dbReference>
<reference evidence="15 16" key="1">
    <citation type="submission" date="2019-10" db="EMBL/GenBank/DDBJ databases">
        <title>Assembly and Annotation for the nematode Trichostrongylus colubriformis.</title>
        <authorList>
            <person name="Martin J."/>
        </authorList>
    </citation>
    <scope>NUCLEOTIDE SEQUENCE [LARGE SCALE GENOMIC DNA]</scope>
    <source>
        <strain evidence="15">G859</strain>
        <tissue evidence="15">Whole worm</tissue>
    </source>
</reference>
<organism evidence="15 16">
    <name type="scientific">Trichostrongylus colubriformis</name>
    <name type="common">Black scour worm</name>
    <dbReference type="NCBI Taxonomy" id="6319"/>
    <lineage>
        <taxon>Eukaryota</taxon>
        <taxon>Metazoa</taxon>
        <taxon>Ecdysozoa</taxon>
        <taxon>Nematoda</taxon>
        <taxon>Chromadorea</taxon>
        <taxon>Rhabditida</taxon>
        <taxon>Rhabditina</taxon>
        <taxon>Rhabditomorpha</taxon>
        <taxon>Strongyloidea</taxon>
        <taxon>Trichostrongylidae</taxon>
        <taxon>Trichostrongylus</taxon>
    </lineage>
</organism>
<gene>
    <name evidence="15" type="ORF">GCK32_005930</name>
</gene>
<feature type="region of interest" description="Disordered" evidence="11">
    <location>
        <begin position="640"/>
        <end position="731"/>
    </location>
</feature>
<dbReference type="PROSITE" id="PS51805">
    <property type="entry name" value="EPHD"/>
    <property type="match status" value="1"/>
</dbReference>
<dbReference type="CDD" id="cd15492">
    <property type="entry name" value="PHD_BRPF_JADE_like"/>
    <property type="match status" value="1"/>
</dbReference>
<dbReference type="InterPro" id="IPR018359">
    <property type="entry name" value="Bromodomain_CS"/>
</dbReference>
<dbReference type="CDD" id="cd15670">
    <property type="entry name" value="ePHD_BRPF"/>
    <property type="match status" value="1"/>
</dbReference>
<dbReference type="AlphaFoldDB" id="A0AAN8IPT7"/>
<dbReference type="PRINTS" id="PR00503">
    <property type="entry name" value="BROMODOMAIN"/>
</dbReference>
<evidence type="ECO:0000256" key="10">
    <source>
        <dbReference type="PROSITE-ProRule" id="PRU00146"/>
    </source>
</evidence>
<keyword evidence="3" id="KW-0479">Metal-binding</keyword>
<dbReference type="SMART" id="SM00249">
    <property type="entry name" value="PHD"/>
    <property type="match status" value="2"/>
</dbReference>
<dbReference type="PROSITE" id="PS00633">
    <property type="entry name" value="BROMODOMAIN_1"/>
    <property type="match status" value="1"/>
</dbReference>
<dbReference type="InterPro" id="IPR013083">
    <property type="entry name" value="Znf_RING/FYVE/PHD"/>
</dbReference>
<keyword evidence="16" id="KW-1185">Reference proteome</keyword>
<dbReference type="Pfam" id="PF13831">
    <property type="entry name" value="PHD_2"/>
    <property type="match status" value="1"/>
</dbReference>
<feature type="region of interest" description="Disordered" evidence="11">
    <location>
        <begin position="748"/>
        <end position="773"/>
    </location>
</feature>
<dbReference type="Pfam" id="PF13832">
    <property type="entry name" value="zf-HC5HC2H_2"/>
    <property type="match status" value="1"/>
</dbReference>
<feature type="compositionally biased region" description="Polar residues" evidence="11">
    <location>
        <begin position="669"/>
        <end position="680"/>
    </location>
</feature>
<feature type="domain" description="Bromo" evidence="12">
    <location>
        <begin position="512"/>
        <end position="562"/>
    </location>
</feature>
<evidence type="ECO:0000256" key="3">
    <source>
        <dbReference type="ARBA" id="ARBA00022723"/>
    </source>
</evidence>
<feature type="domain" description="PHD-type" evidence="13">
    <location>
        <begin position="161"/>
        <end position="211"/>
    </location>
</feature>
<evidence type="ECO:0000313" key="16">
    <source>
        <dbReference type="Proteomes" id="UP001331761"/>
    </source>
</evidence>
<dbReference type="PANTHER" id="PTHR13793">
    <property type="entry name" value="PHD FINGER PROTEINS"/>
    <property type="match status" value="1"/>
</dbReference>
<proteinExistence type="predicted"/>
<dbReference type="InterPro" id="IPR001965">
    <property type="entry name" value="Znf_PHD"/>
</dbReference>
<evidence type="ECO:0000256" key="11">
    <source>
        <dbReference type="SAM" id="MobiDB-lite"/>
    </source>
</evidence>
<evidence type="ECO:0000259" key="12">
    <source>
        <dbReference type="PROSITE" id="PS50014"/>
    </source>
</evidence>
<dbReference type="SUPFAM" id="SSF47370">
    <property type="entry name" value="Bromodomain"/>
    <property type="match status" value="1"/>
</dbReference>
<dbReference type="EMBL" id="WIXE01005218">
    <property type="protein sequence ID" value="KAK5982364.1"/>
    <property type="molecule type" value="Genomic_DNA"/>
</dbReference>
<evidence type="ECO:0000259" key="14">
    <source>
        <dbReference type="PROSITE" id="PS51805"/>
    </source>
</evidence>
<sequence length="897" mass="101959">MTTSSDSVKFLQLRNGDRINVNSFCNITHADDSKLPSEQKATAVLQAYKEHFKAGDVSVPKAEYKTVDSLVTALPPRKRPEQLIKFVEKTKSDFDRMVEYDCDEEDYLWIKNINKERKKNKASVLLPEQMEQVMDRLEKESHFEVKGSPSSIMPGSSMDGDDVCCVCGDGDVNNVNQIIYCDMCNIAVHQDCYGVPYIPEGQWLCRRCKLSPSAQVTCCLCPNTSGAFKQTSDGRWAHVICAIWLNEVHFGNLVFLEPIEGVDASLERRCKLKCLVCRKKMGACLQCSTRSCLKAFHVTCAQHSGMTMRIESSLDPNNAEMMDVQRFVYCHLHADDDESDPAARKKRMDEAIRRARRSMAAKTCKSPNVNMPTLSIESLESIKALVGFDIEDIVQYWYLKRKSRCGVPLIRRLQLNQKVSRASNFPASELAQEDQRIYEQFMMRRVSLETTRLLCEQVKKRECHKKSHRKVSAMLMSALLKPLPVVLQELVDRFSEKDKEKVFTSPVTVDGYRDFIKHPMDISTMRKKLEKGKYDSIGALRTDVLLMTDNCEKFNLENPYFLHYGRKFRKVALGLLDKEEDRERSLEKLLSSESDQSLLKEVSRVGLYDVLEAEVIKDESEQESDTEKIQRVNRSRTIKDTSAVNNEKKPAVGGLGLGSFMGKKESKESNGSLSNINGATTKPKRRNSPTDQTPTHKRRKKEHSFIKSPFRQSPITKFLSTTPSTGRRSTLRQHVAAPLMAFRDNSVKSPLSADIPSSESSAEEEDGRANRRKARLGEHAKLDIEELNDFDGYHHNDLVVVDGIAGRVIDPVDARVDGGLPSELVSECRTSAHRRDSQICVYLFENENKWGWYPSRDVRYLNTSGDNMSSLSSFKLAMKWHKKMIDTYSNKQAVSSR</sequence>
<evidence type="ECO:0000259" key="13">
    <source>
        <dbReference type="PROSITE" id="PS50016"/>
    </source>
</evidence>
<dbReference type="InterPro" id="IPR019787">
    <property type="entry name" value="Znf_PHD-finger"/>
</dbReference>
<dbReference type="FunFam" id="3.30.40.10:FF:000007">
    <property type="entry name" value="Bromodomain containing 1, isoform CRA_b"/>
    <property type="match status" value="1"/>
</dbReference>
<dbReference type="SMART" id="SM00297">
    <property type="entry name" value="BROMO"/>
    <property type="match status" value="1"/>
</dbReference>
<evidence type="ECO:0000256" key="6">
    <source>
        <dbReference type="ARBA" id="ARBA00022833"/>
    </source>
</evidence>
<evidence type="ECO:0000256" key="2">
    <source>
        <dbReference type="ARBA" id="ARBA00022553"/>
    </source>
</evidence>
<dbReference type="GO" id="GO:0005634">
    <property type="term" value="C:nucleus"/>
    <property type="evidence" value="ECO:0007669"/>
    <property type="project" value="UniProtKB-SubCell"/>
</dbReference>
<dbReference type="PROSITE" id="PS50014">
    <property type="entry name" value="BROMODOMAIN_2"/>
    <property type="match status" value="1"/>
</dbReference>
<dbReference type="PANTHER" id="PTHR13793:SF107">
    <property type="entry name" value="BROMODOMAIN-CONTAINING PROTEIN HOMOLOG"/>
    <property type="match status" value="1"/>
</dbReference>
<keyword evidence="7 9" id="KW-0103">Bromodomain</keyword>
<comment type="caution">
    <text evidence="15">The sequence shown here is derived from an EMBL/GenBank/DDBJ whole genome shotgun (WGS) entry which is preliminary data.</text>
</comment>
<evidence type="ECO:0000256" key="5">
    <source>
        <dbReference type="ARBA" id="ARBA00022771"/>
    </source>
</evidence>
<keyword evidence="4" id="KW-0677">Repeat</keyword>
<name>A0AAN8IPT7_TRICO</name>